<dbReference type="Pfam" id="PF00732">
    <property type="entry name" value="GMC_oxred_N"/>
    <property type="match status" value="1"/>
</dbReference>
<dbReference type="AlphaFoldDB" id="A0ABD2MYV7"/>
<evidence type="ECO:0000313" key="8">
    <source>
        <dbReference type="Proteomes" id="UP001516400"/>
    </source>
</evidence>
<dbReference type="InterPro" id="IPR000172">
    <property type="entry name" value="GMC_OxRdtase_N"/>
</dbReference>
<dbReference type="SUPFAM" id="SSF54373">
    <property type="entry name" value="FAD-linked reductases, C-terminal domain"/>
    <property type="match status" value="1"/>
</dbReference>
<reference evidence="7 8" key="1">
    <citation type="journal article" date="2021" name="BMC Biol.">
        <title>Horizontally acquired antibacterial genes associated with adaptive radiation of ladybird beetles.</title>
        <authorList>
            <person name="Li H.S."/>
            <person name="Tang X.F."/>
            <person name="Huang Y.H."/>
            <person name="Xu Z.Y."/>
            <person name="Chen M.L."/>
            <person name="Du X.Y."/>
            <person name="Qiu B.Y."/>
            <person name="Chen P.T."/>
            <person name="Zhang W."/>
            <person name="Slipinski A."/>
            <person name="Escalona H.E."/>
            <person name="Waterhouse R.M."/>
            <person name="Zwick A."/>
            <person name="Pang H."/>
        </authorList>
    </citation>
    <scope>NUCLEOTIDE SEQUENCE [LARGE SCALE GENOMIC DNA]</scope>
    <source>
        <strain evidence="7">SYSU2018</strain>
    </source>
</reference>
<dbReference type="EMBL" id="JABFTP020000042">
    <property type="protein sequence ID" value="KAL3271317.1"/>
    <property type="molecule type" value="Genomic_DNA"/>
</dbReference>
<evidence type="ECO:0000259" key="6">
    <source>
        <dbReference type="Pfam" id="PF05199"/>
    </source>
</evidence>
<dbReference type="InterPro" id="IPR036188">
    <property type="entry name" value="FAD/NAD-bd_sf"/>
</dbReference>
<dbReference type="PANTHER" id="PTHR11552">
    <property type="entry name" value="GLUCOSE-METHANOL-CHOLINE GMC OXIDOREDUCTASE"/>
    <property type="match status" value="1"/>
</dbReference>
<comment type="similarity">
    <text evidence="2">Belongs to the GMC oxidoreductase family.</text>
</comment>
<evidence type="ECO:0000256" key="2">
    <source>
        <dbReference type="ARBA" id="ARBA00010790"/>
    </source>
</evidence>
<evidence type="ECO:0000313" key="7">
    <source>
        <dbReference type="EMBL" id="KAL3271317.1"/>
    </source>
</evidence>
<name>A0ABD2MYV7_9CUCU</name>
<evidence type="ECO:0000256" key="1">
    <source>
        <dbReference type="ARBA" id="ARBA00001974"/>
    </source>
</evidence>
<gene>
    <name evidence="7" type="ORF">HHI36_021806</name>
</gene>
<dbReference type="InterPro" id="IPR012132">
    <property type="entry name" value="GMC_OxRdtase"/>
</dbReference>
<proteinExistence type="inferred from homology"/>
<accession>A0ABD2MYV7</accession>
<dbReference type="PIRSF" id="PIRSF000137">
    <property type="entry name" value="Alcohol_oxidase"/>
    <property type="match status" value="1"/>
</dbReference>
<keyword evidence="3" id="KW-0285">Flavoprotein</keyword>
<keyword evidence="4" id="KW-0274">FAD</keyword>
<protein>
    <submittedName>
        <fullName evidence="7">Uncharacterized protein</fullName>
    </submittedName>
</protein>
<feature type="domain" description="Glucose-methanol-choline oxidoreductase N-terminal" evidence="5">
    <location>
        <begin position="1"/>
        <end position="198"/>
    </location>
</feature>
<keyword evidence="8" id="KW-1185">Reference proteome</keyword>
<evidence type="ECO:0000256" key="4">
    <source>
        <dbReference type="ARBA" id="ARBA00022827"/>
    </source>
</evidence>
<dbReference type="Proteomes" id="UP001516400">
    <property type="component" value="Unassembled WGS sequence"/>
</dbReference>
<evidence type="ECO:0000256" key="3">
    <source>
        <dbReference type="ARBA" id="ARBA00022630"/>
    </source>
</evidence>
<comment type="caution">
    <text evidence="7">The sequence shown here is derived from an EMBL/GenBank/DDBJ whole genome shotgun (WGS) entry which is preliminary data.</text>
</comment>
<dbReference type="Pfam" id="PF05199">
    <property type="entry name" value="GMC_oxred_C"/>
    <property type="match status" value="1"/>
</dbReference>
<feature type="domain" description="Glucose-methanol-choline oxidoreductase C-terminal" evidence="6">
    <location>
        <begin position="320"/>
        <end position="454"/>
    </location>
</feature>
<sequence>MHYHRGNAYDYDRWDLDEWKSSTISKYFANLEKYLGKTATPFDVGTKGNMTLSYFKSDHFLRLPLSKMYKTAGYKPLARGKSLGYRDLLVTSWKSIRMNMARTFLTPIKERTNFHVALGTTATKILFTADKRVRGVEIMIGKYKKFIKVRKELILTGGSINNVKLLHMSGIGPKELLEYNHIPVVADLPVGKNFQMHLRVPIFVAIDKCCGQCLNCSTPDCQNDFFDFNEFYQNSWDYIMDKIGFFTHIGINDFVAYISTNQRRRDTANIGVFHTYFKRNDFYLKSFLEKRRFHPAVAASVLKYNKVRNIMLFYPTILAPVSRGEVYINSTHYLSQPVIKPNFYTDENGIDFRSMYAAVTMIVSLTDSLAMQRYKAKFLNIDIPNCRNFKFCSEYYFRCLIINLSSPTKKCGGVTRMGHSCHNSTVTDEEQKVLKVRGLRVSDVSLSPKVDSTNGLGLDALFAERLGDVLRHRWSKHYSSAYQKKKVAINVVEGEI</sequence>
<dbReference type="SUPFAM" id="SSF51905">
    <property type="entry name" value="FAD/NAD(P)-binding domain"/>
    <property type="match status" value="1"/>
</dbReference>
<dbReference type="Gene3D" id="3.30.560.10">
    <property type="entry name" value="Glucose Oxidase, domain 3"/>
    <property type="match status" value="1"/>
</dbReference>
<dbReference type="PANTHER" id="PTHR11552:SF147">
    <property type="entry name" value="CHOLINE DEHYDROGENASE, MITOCHONDRIAL"/>
    <property type="match status" value="1"/>
</dbReference>
<comment type="cofactor">
    <cofactor evidence="1">
        <name>FAD</name>
        <dbReference type="ChEBI" id="CHEBI:57692"/>
    </cofactor>
</comment>
<dbReference type="Gene3D" id="3.50.50.60">
    <property type="entry name" value="FAD/NAD(P)-binding domain"/>
    <property type="match status" value="1"/>
</dbReference>
<organism evidence="7 8">
    <name type="scientific">Cryptolaemus montrouzieri</name>
    <dbReference type="NCBI Taxonomy" id="559131"/>
    <lineage>
        <taxon>Eukaryota</taxon>
        <taxon>Metazoa</taxon>
        <taxon>Ecdysozoa</taxon>
        <taxon>Arthropoda</taxon>
        <taxon>Hexapoda</taxon>
        <taxon>Insecta</taxon>
        <taxon>Pterygota</taxon>
        <taxon>Neoptera</taxon>
        <taxon>Endopterygota</taxon>
        <taxon>Coleoptera</taxon>
        <taxon>Polyphaga</taxon>
        <taxon>Cucujiformia</taxon>
        <taxon>Coccinelloidea</taxon>
        <taxon>Coccinellidae</taxon>
        <taxon>Scymninae</taxon>
        <taxon>Scymnini</taxon>
        <taxon>Cryptolaemus</taxon>
    </lineage>
</organism>
<dbReference type="InterPro" id="IPR007867">
    <property type="entry name" value="GMC_OxRtase_C"/>
</dbReference>
<evidence type="ECO:0000259" key="5">
    <source>
        <dbReference type="Pfam" id="PF00732"/>
    </source>
</evidence>